<dbReference type="PANTHER" id="PTHR34220">
    <property type="entry name" value="SENSOR HISTIDINE KINASE YPDA"/>
    <property type="match status" value="1"/>
</dbReference>
<evidence type="ECO:0000259" key="3">
    <source>
        <dbReference type="Pfam" id="PF06580"/>
    </source>
</evidence>
<dbReference type="Proteomes" id="UP000032229">
    <property type="component" value="Chromosome"/>
</dbReference>
<keyword evidence="1" id="KW-1133">Transmembrane helix</keyword>
<protein>
    <submittedName>
        <fullName evidence="4">Histidine kinase</fullName>
    </submittedName>
</protein>
<dbReference type="Pfam" id="PF06580">
    <property type="entry name" value="His_kinase"/>
    <property type="match status" value="1"/>
</dbReference>
<dbReference type="SUPFAM" id="SSF55874">
    <property type="entry name" value="ATPase domain of HSP90 chaperone/DNA topoisomerase II/histidine kinase"/>
    <property type="match status" value="1"/>
</dbReference>
<sequence>MPKEEIEHIFIILFFIAMLVVGTMLFLFITFTNRKNKLIKAQLETKLSNQKRQYELQLNALRAQMNPHFVHNSLNAIQYYIQLNEVEKSEDYLAKFSKLMRQFFEYSRKQNISIEHEIKLLKNYLDIEKLRFEDKFDYKITIDKTLDLQDLFLPPMILQPIVENAINHGIFHKKDKGLLEINFENTQNNQFKIEIIDNGIGINESKKLSKEKNESYTEHSGFVLEERLALLKESSYWKIDFSIVDRLENENQSGTRVTLLVNLETNTANHDH</sequence>
<dbReference type="AlphaFoldDB" id="A0A0C5W6M1"/>
<keyword evidence="5" id="KW-1185">Reference proteome</keyword>
<dbReference type="Pfam" id="PF02518">
    <property type="entry name" value="HATPase_c"/>
    <property type="match status" value="1"/>
</dbReference>
<keyword evidence="4" id="KW-0808">Transferase</keyword>
<keyword evidence="1" id="KW-0472">Membrane</keyword>
<dbReference type="KEGG" id="sze:AW14_03105"/>
<accession>A0A0C5W6M1</accession>
<dbReference type="InterPro" id="IPR003594">
    <property type="entry name" value="HATPase_dom"/>
</dbReference>
<dbReference type="OrthoDB" id="6190788at2"/>
<dbReference type="PANTHER" id="PTHR34220:SF7">
    <property type="entry name" value="SENSOR HISTIDINE KINASE YPDA"/>
    <property type="match status" value="1"/>
</dbReference>
<dbReference type="Gene3D" id="3.30.565.10">
    <property type="entry name" value="Histidine kinase-like ATPase, C-terminal domain"/>
    <property type="match status" value="1"/>
</dbReference>
<reference evidence="4 5" key="1">
    <citation type="submission" date="2014-02" db="EMBL/GenBank/DDBJ databases">
        <authorList>
            <person name="Young C.-C."/>
            <person name="Hameed A."/>
            <person name="Huang H.-C."/>
            <person name="Shahina M."/>
        </authorList>
    </citation>
    <scope>NUCLEOTIDE SEQUENCE [LARGE SCALE GENOMIC DNA]</scope>
    <source>
        <strain evidence="4 5">CC-SAMT-1</strain>
    </source>
</reference>
<dbReference type="PATRIC" id="fig|1454006.5.peg.596"/>
<keyword evidence="1" id="KW-0812">Transmembrane</keyword>
<dbReference type="InterPro" id="IPR050640">
    <property type="entry name" value="Bact_2-comp_sensor_kinase"/>
</dbReference>
<dbReference type="STRING" id="1454006.AW14_03105"/>
<dbReference type="InterPro" id="IPR010559">
    <property type="entry name" value="Sig_transdc_His_kin_internal"/>
</dbReference>
<evidence type="ECO:0000259" key="2">
    <source>
        <dbReference type="Pfam" id="PF02518"/>
    </source>
</evidence>
<keyword evidence="4" id="KW-0418">Kinase</keyword>
<name>A0A0C5W6M1_9FLAO</name>
<evidence type="ECO:0000256" key="1">
    <source>
        <dbReference type="SAM" id="Phobius"/>
    </source>
</evidence>
<feature type="domain" description="Signal transduction histidine kinase internal region" evidence="3">
    <location>
        <begin position="57"/>
        <end position="136"/>
    </location>
</feature>
<evidence type="ECO:0000313" key="4">
    <source>
        <dbReference type="EMBL" id="AJR02778.1"/>
    </source>
</evidence>
<gene>
    <name evidence="4" type="ORF">AW14_03105</name>
</gene>
<proteinExistence type="predicted"/>
<feature type="domain" description="Histidine kinase/HSP90-like ATPase" evidence="2">
    <location>
        <begin position="157"/>
        <end position="263"/>
    </location>
</feature>
<dbReference type="GO" id="GO:0016020">
    <property type="term" value="C:membrane"/>
    <property type="evidence" value="ECO:0007669"/>
    <property type="project" value="InterPro"/>
</dbReference>
<dbReference type="InterPro" id="IPR036890">
    <property type="entry name" value="HATPase_C_sf"/>
</dbReference>
<dbReference type="EMBL" id="CP007202">
    <property type="protein sequence ID" value="AJR02778.1"/>
    <property type="molecule type" value="Genomic_DNA"/>
</dbReference>
<dbReference type="GO" id="GO:0000155">
    <property type="term" value="F:phosphorelay sensor kinase activity"/>
    <property type="evidence" value="ECO:0007669"/>
    <property type="project" value="InterPro"/>
</dbReference>
<dbReference type="RefSeq" id="WP_044637471.1">
    <property type="nucleotide sequence ID" value="NZ_CP007202.1"/>
</dbReference>
<feature type="transmembrane region" description="Helical" evidence="1">
    <location>
        <begin position="6"/>
        <end position="31"/>
    </location>
</feature>
<dbReference type="HOGENOM" id="CLU_1053073_0_0_10"/>
<organism evidence="4 5">
    <name type="scientific">Siansivirga zeaxanthinifaciens CC-SAMT-1</name>
    <dbReference type="NCBI Taxonomy" id="1454006"/>
    <lineage>
        <taxon>Bacteria</taxon>
        <taxon>Pseudomonadati</taxon>
        <taxon>Bacteroidota</taxon>
        <taxon>Flavobacteriia</taxon>
        <taxon>Flavobacteriales</taxon>
        <taxon>Flavobacteriaceae</taxon>
        <taxon>Siansivirga</taxon>
    </lineage>
</organism>
<evidence type="ECO:0000313" key="5">
    <source>
        <dbReference type="Proteomes" id="UP000032229"/>
    </source>
</evidence>